<organism evidence="1 2">
    <name type="scientific">Triticum urartu</name>
    <name type="common">Red wild einkorn</name>
    <name type="synonym">Crithodium urartu</name>
    <dbReference type="NCBI Taxonomy" id="4572"/>
    <lineage>
        <taxon>Eukaryota</taxon>
        <taxon>Viridiplantae</taxon>
        <taxon>Streptophyta</taxon>
        <taxon>Embryophyta</taxon>
        <taxon>Tracheophyta</taxon>
        <taxon>Spermatophyta</taxon>
        <taxon>Magnoliopsida</taxon>
        <taxon>Liliopsida</taxon>
        <taxon>Poales</taxon>
        <taxon>Poaceae</taxon>
        <taxon>BOP clade</taxon>
        <taxon>Pooideae</taxon>
        <taxon>Triticodae</taxon>
        <taxon>Triticeae</taxon>
        <taxon>Triticinae</taxon>
        <taxon>Triticum</taxon>
    </lineage>
</organism>
<dbReference type="EnsemblPlants" id="TuG1812G0100002918.01.T02">
    <property type="protein sequence ID" value="TuG1812G0100002918.01.T02"/>
    <property type="gene ID" value="TuG1812G0100002918.01"/>
</dbReference>
<reference evidence="2" key="1">
    <citation type="journal article" date="2013" name="Nature">
        <title>Draft genome of the wheat A-genome progenitor Triticum urartu.</title>
        <authorList>
            <person name="Ling H.Q."/>
            <person name="Zhao S."/>
            <person name="Liu D."/>
            <person name="Wang J."/>
            <person name="Sun H."/>
            <person name="Zhang C."/>
            <person name="Fan H."/>
            <person name="Li D."/>
            <person name="Dong L."/>
            <person name="Tao Y."/>
            <person name="Gao C."/>
            <person name="Wu H."/>
            <person name="Li Y."/>
            <person name="Cui Y."/>
            <person name="Guo X."/>
            <person name="Zheng S."/>
            <person name="Wang B."/>
            <person name="Yu K."/>
            <person name="Liang Q."/>
            <person name="Yang W."/>
            <person name="Lou X."/>
            <person name="Chen J."/>
            <person name="Feng M."/>
            <person name="Jian J."/>
            <person name="Zhang X."/>
            <person name="Luo G."/>
            <person name="Jiang Y."/>
            <person name="Liu J."/>
            <person name="Wang Z."/>
            <person name="Sha Y."/>
            <person name="Zhang B."/>
            <person name="Wu H."/>
            <person name="Tang D."/>
            <person name="Shen Q."/>
            <person name="Xue P."/>
            <person name="Zou S."/>
            <person name="Wang X."/>
            <person name="Liu X."/>
            <person name="Wang F."/>
            <person name="Yang Y."/>
            <person name="An X."/>
            <person name="Dong Z."/>
            <person name="Zhang K."/>
            <person name="Zhang X."/>
            <person name="Luo M.C."/>
            <person name="Dvorak J."/>
            <person name="Tong Y."/>
            <person name="Wang J."/>
            <person name="Yang H."/>
            <person name="Li Z."/>
            <person name="Wang D."/>
            <person name="Zhang A."/>
            <person name="Wang J."/>
        </authorList>
    </citation>
    <scope>NUCLEOTIDE SEQUENCE</scope>
    <source>
        <strain evidence="2">cv. G1812</strain>
    </source>
</reference>
<dbReference type="Proteomes" id="UP000015106">
    <property type="component" value="Chromosome 1"/>
</dbReference>
<sequence>LLSSLLFTFPSTLRKTAQIASLIMILSDLKADSEEVLVEEKIDQGMISSLCGAIWSLWSRICRVK</sequence>
<evidence type="ECO:0000313" key="1">
    <source>
        <dbReference type="EnsemblPlants" id="TuG1812G0100002918.01.T02"/>
    </source>
</evidence>
<dbReference type="Gramene" id="TuG1812G0100002918.01.T02">
    <property type="protein sequence ID" value="TuG1812G0100002918.01.T02"/>
    <property type="gene ID" value="TuG1812G0100002918.01"/>
</dbReference>
<protein>
    <submittedName>
        <fullName evidence="1">Uncharacterized protein</fullName>
    </submittedName>
</protein>
<dbReference type="EnsemblPlants" id="TuG1812G0100002918.01.T01">
    <property type="protein sequence ID" value="TuG1812G0100002918.01.T01"/>
    <property type="gene ID" value="TuG1812G0100002918.01"/>
</dbReference>
<evidence type="ECO:0000313" key="2">
    <source>
        <dbReference type="Proteomes" id="UP000015106"/>
    </source>
</evidence>
<dbReference type="AlphaFoldDB" id="A0A8R7P5K6"/>
<name>A0A8R7P5K6_TRIUA</name>
<reference evidence="1" key="3">
    <citation type="submission" date="2022-06" db="UniProtKB">
        <authorList>
            <consortium name="EnsemblPlants"/>
        </authorList>
    </citation>
    <scope>IDENTIFICATION</scope>
</reference>
<accession>A0A8R7P5K6</accession>
<reference evidence="1" key="2">
    <citation type="submission" date="2018-03" db="EMBL/GenBank/DDBJ databases">
        <title>The Triticum urartu genome reveals the dynamic nature of wheat genome evolution.</title>
        <authorList>
            <person name="Ling H."/>
            <person name="Ma B."/>
            <person name="Shi X."/>
            <person name="Liu H."/>
            <person name="Dong L."/>
            <person name="Sun H."/>
            <person name="Cao Y."/>
            <person name="Gao Q."/>
            <person name="Zheng S."/>
            <person name="Li Y."/>
            <person name="Yu Y."/>
            <person name="Du H."/>
            <person name="Qi M."/>
            <person name="Li Y."/>
            <person name="Yu H."/>
            <person name="Cui Y."/>
            <person name="Wang N."/>
            <person name="Chen C."/>
            <person name="Wu H."/>
            <person name="Zhao Y."/>
            <person name="Zhang J."/>
            <person name="Li Y."/>
            <person name="Zhou W."/>
            <person name="Zhang B."/>
            <person name="Hu W."/>
            <person name="Eijk M."/>
            <person name="Tang J."/>
            <person name="Witsenboer H."/>
            <person name="Zhao S."/>
            <person name="Li Z."/>
            <person name="Zhang A."/>
            <person name="Wang D."/>
            <person name="Liang C."/>
        </authorList>
    </citation>
    <scope>NUCLEOTIDE SEQUENCE [LARGE SCALE GENOMIC DNA]</scope>
    <source>
        <strain evidence="1">cv. G1812</strain>
    </source>
</reference>
<dbReference type="Gramene" id="TuG1812G0100002918.01.T01">
    <property type="protein sequence ID" value="TuG1812G0100002918.01.T01"/>
    <property type="gene ID" value="TuG1812G0100002918.01"/>
</dbReference>
<keyword evidence="2" id="KW-1185">Reference proteome</keyword>
<proteinExistence type="predicted"/>